<feature type="transmembrane region" description="Helical" evidence="1">
    <location>
        <begin position="76"/>
        <end position="94"/>
    </location>
</feature>
<keyword evidence="1" id="KW-1133">Transmembrane helix</keyword>
<proteinExistence type="predicted"/>
<evidence type="ECO:0000256" key="1">
    <source>
        <dbReference type="SAM" id="Phobius"/>
    </source>
</evidence>
<gene>
    <name evidence="2" type="ORF">H8712_10580</name>
</gene>
<name>A0ABR7PC93_9FIRM</name>
<sequence length="140" mass="15604">MQKSSKVLNIIIGVLYALLGIIWLISGISSLGNVQILLGTNILTYVFLFLPLVVVFAIIGISLYRLKKNESTGLIALLWVIASVIMFFVGIVLYKQYTSDGTYFETLFYTLAFYFVAVELTVPGGIIIMILTAIKKKIER</sequence>
<dbReference type="RefSeq" id="WP_187558808.1">
    <property type="nucleotide sequence ID" value="NZ_JACRTP010000004.1"/>
</dbReference>
<comment type="caution">
    <text evidence="2">The sequence shown here is derived from an EMBL/GenBank/DDBJ whole genome shotgun (WGS) entry which is preliminary data.</text>
</comment>
<accession>A0ABR7PC93</accession>
<reference evidence="2 3" key="1">
    <citation type="submission" date="2020-08" db="EMBL/GenBank/DDBJ databases">
        <title>Genome public.</title>
        <authorList>
            <person name="Liu C."/>
            <person name="Sun Q."/>
        </authorList>
    </citation>
    <scope>NUCLEOTIDE SEQUENCE [LARGE SCALE GENOMIC DNA]</scope>
    <source>
        <strain evidence="2 3">3_YM_SP_D4_24.mj</strain>
    </source>
</reference>
<keyword evidence="3" id="KW-1185">Reference proteome</keyword>
<feature type="transmembrane region" description="Helical" evidence="1">
    <location>
        <begin position="106"/>
        <end position="134"/>
    </location>
</feature>
<dbReference type="Proteomes" id="UP000661649">
    <property type="component" value="Unassembled WGS sequence"/>
</dbReference>
<evidence type="ECO:0000313" key="3">
    <source>
        <dbReference type="Proteomes" id="UP000661649"/>
    </source>
</evidence>
<feature type="transmembrane region" description="Helical" evidence="1">
    <location>
        <begin position="42"/>
        <end position="64"/>
    </location>
</feature>
<keyword evidence="1" id="KW-0812">Transmembrane</keyword>
<feature type="transmembrane region" description="Helical" evidence="1">
    <location>
        <begin position="7"/>
        <end position="30"/>
    </location>
</feature>
<keyword evidence="1" id="KW-0472">Membrane</keyword>
<evidence type="ECO:0000313" key="2">
    <source>
        <dbReference type="EMBL" id="MBC8629048.1"/>
    </source>
</evidence>
<organism evidence="2 3">
    <name type="scientific">Blautia stercoris</name>
    <dbReference type="NCBI Taxonomy" id="871664"/>
    <lineage>
        <taxon>Bacteria</taxon>
        <taxon>Bacillati</taxon>
        <taxon>Bacillota</taxon>
        <taxon>Clostridia</taxon>
        <taxon>Lachnospirales</taxon>
        <taxon>Lachnospiraceae</taxon>
        <taxon>Blautia</taxon>
    </lineage>
</organism>
<dbReference type="EMBL" id="JACRTP010000004">
    <property type="protein sequence ID" value="MBC8629048.1"/>
    <property type="molecule type" value="Genomic_DNA"/>
</dbReference>
<protein>
    <submittedName>
        <fullName evidence="2">Uncharacterized protein</fullName>
    </submittedName>
</protein>